<keyword evidence="4" id="KW-1185">Reference proteome</keyword>
<organism evidence="3 4">
    <name type="scientific">Castellaniella hirudinis</name>
    <dbReference type="NCBI Taxonomy" id="1144617"/>
    <lineage>
        <taxon>Bacteria</taxon>
        <taxon>Pseudomonadati</taxon>
        <taxon>Pseudomonadota</taxon>
        <taxon>Betaproteobacteria</taxon>
        <taxon>Burkholderiales</taxon>
        <taxon>Alcaligenaceae</taxon>
        <taxon>Castellaniella</taxon>
    </lineage>
</organism>
<feature type="coiled-coil region" evidence="1">
    <location>
        <begin position="150"/>
        <end position="238"/>
    </location>
</feature>
<comment type="caution">
    <text evidence="3">The sequence shown here is derived from an EMBL/GenBank/DDBJ whole genome shotgun (WGS) entry which is preliminary data.</text>
</comment>
<sequence>MNTCSSTAYFNRWLSGLLIATMLVLSGCASTGSSLLSKGPAADPRLTTGDDAQFFSKSGFQACAAAATVGVLACMISNSNNKATCAIVAGIAACGVAMGANYYLDQRRSQYANTGERLDVMTSDVQADTQKVIARTDTAMQVITENKTTLSKIQKDMKAQQLDQEKARQDLAQIDKNIEVMSKDVDNMKNKVAQYEEVAQAEKASGNAKQVKGVDSEIAKMKKRVALLETEVDDLYTQRSAITLG</sequence>
<gene>
    <name evidence="3" type="ORF">ACFO0J_06345</name>
</gene>
<protein>
    <recommendedName>
        <fullName evidence="5">Lipoprotein</fullName>
    </recommendedName>
</protein>
<evidence type="ECO:0000313" key="4">
    <source>
        <dbReference type="Proteomes" id="UP001595756"/>
    </source>
</evidence>
<keyword evidence="2" id="KW-0472">Membrane</keyword>
<proteinExistence type="predicted"/>
<dbReference type="RefSeq" id="WP_376812210.1">
    <property type="nucleotide sequence ID" value="NZ_JBHSDY010000003.1"/>
</dbReference>
<evidence type="ECO:0008006" key="5">
    <source>
        <dbReference type="Google" id="ProtNLM"/>
    </source>
</evidence>
<dbReference type="Gene3D" id="1.20.1260.80">
    <property type="match status" value="1"/>
</dbReference>
<dbReference type="Proteomes" id="UP001595756">
    <property type="component" value="Unassembled WGS sequence"/>
</dbReference>
<name>A0ABV8RWR6_9BURK</name>
<evidence type="ECO:0000256" key="2">
    <source>
        <dbReference type="SAM" id="Phobius"/>
    </source>
</evidence>
<feature type="transmembrane region" description="Helical" evidence="2">
    <location>
        <begin position="83"/>
        <end position="104"/>
    </location>
</feature>
<dbReference type="EMBL" id="JBHSDY010000003">
    <property type="protein sequence ID" value="MFC4297657.1"/>
    <property type="molecule type" value="Genomic_DNA"/>
</dbReference>
<evidence type="ECO:0000256" key="1">
    <source>
        <dbReference type="SAM" id="Coils"/>
    </source>
</evidence>
<evidence type="ECO:0000313" key="3">
    <source>
        <dbReference type="EMBL" id="MFC4297657.1"/>
    </source>
</evidence>
<keyword evidence="1" id="KW-0175">Coiled coil</keyword>
<reference evidence="4" key="1">
    <citation type="journal article" date="2019" name="Int. J. Syst. Evol. Microbiol.">
        <title>The Global Catalogue of Microorganisms (GCM) 10K type strain sequencing project: providing services to taxonomists for standard genome sequencing and annotation.</title>
        <authorList>
            <consortium name="The Broad Institute Genomics Platform"/>
            <consortium name="The Broad Institute Genome Sequencing Center for Infectious Disease"/>
            <person name="Wu L."/>
            <person name="Ma J."/>
        </authorList>
    </citation>
    <scope>NUCLEOTIDE SEQUENCE [LARGE SCALE GENOMIC DNA]</scope>
    <source>
        <strain evidence="4">CGMCC 1.19029</strain>
    </source>
</reference>
<accession>A0ABV8RWR6</accession>
<keyword evidence="2" id="KW-1133">Transmembrane helix</keyword>
<keyword evidence="2" id="KW-0812">Transmembrane</keyword>